<keyword evidence="2" id="KW-1185">Reference proteome</keyword>
<accession>A0A7X0JT27</accession>
<dbReference type="Proteomes" id="UP000528457">
    <property type="component" value="Unassembled WGS sequence"/>
</dbReference>
<reference evidence="1 2" key="1">
    <citation type="submission" date="2020-08" db="EMBL/GenBank/DDBJ databases">
        <title>Genomic Encyclopedia of Type Strains, Phase IV (KMG-IV): sequencing the most valuable type-strain genomes for metagenomic binning, comparative biology and taxonomic classification.</title>
        <authorList>
            <person name="Goeker M."/>
        </authorList>
    </citation>
    <scope>NUCLEOTIDE SEQUENCE [LARGE SCALE GENOMIC DNA]</scope>
    <source>
        <strain evidence="1 2">DSM 22368</strain>
    </source>
</reference>
<comment type="caution">
    <text evidence="1">The sequence shown here is derived from an EMBL/GenBank/DDBJ whole genome shotgun (WGS) entry which is preliminary data.</text>
</comment>
<dbReference type="InParanoid" id="A0A7X0JT27"/>
<gene>
    <name evidence="1" type="ORF">HNR48_001149</name>
</gene>
<dbReference type="InterPro" id="IPR022028">
    <property type="entry name" value="DUF3604"/>
</dbReference>
<dbReference type="AlphaFoldDB" id="A0A7X0JT27"/>
<evidence type="ECO:0000313" key="2">
    <source>
        <dbReference type="Proteomes" id="UP000528457"/>
    </source>
</evidence>
<evidence type="ECO:0008006" key="3">
    <source>
        <dbReference type="Google" id="ProtNLM"/>
    </source>
</evidence>
<name>A0A7X0JT27_9GAMM</name>
<proteinExistence type="predicted"/>
<organism evidence="1 2">
    <name type="scientific">Pseudoteredinibacter isoporae</name>
    <dbReference type="NCBI Taxonomy" id="570281"/>
    <lineage>
        <taxon>Bacteria</taxon>
        <taxon>Pseudomonadati</taxon>
        <taxon>Pseudomonadota</taxon>
        <taxon>Gammaproteobacteria</taxon>
        <taxon>Cellvibrionales</taxon>
        <taxon>Cellvibrionaceae</taxon>
        <taxon>Pseudoteredinibacter</taxon>
    </lineage>
</organism>
<dbReference type="Pfam" id="PF12228">
    <property type="entry name" value="DUF3604"/>
    <property type="match status" value="1"/>
</dbReference>
<dbReference type="RefSeq" id="WP_243749361.1">
    <property type="nucleotide sequence ID" value="NZ_JAAONY010000001.1"/>
</dbReference>
<dbReference type="EMBL" id="JACHHT010000001">
    <property type="protein sequence ID" value="MBB6520871.1"/>
    <property type="molecule type" value="Genomic_DNA"/>
</dbReference>
<dbReference type="Gene3D" id="3.20.20.140">
    <property type="entry name" value="Metal-dependent hydrolases"/>
    <property type="match status" value="1"/>
</dbReference>
<protein>
    <recommendedName>
        <fullName evidence="3">DUF3604 domain-containing protein</fullName>
    </recommendedName>
</protein>
<evidence type="ECO:0000313" key="1">
    <source>
        <dbReference type="EMBL" id="MBB6520871.1"/>
    </source>
</evidence>
<sequence>MTDVSRNTLLDPRKALNVMLRPLCLAISLGAAMPIVAEDKQLYWGDTHLHSSYSFDAYLFRNHTADPDTAYRYAKGYPVIHPMHRGRVQIETPLDFLVVSDHAEMMGVVRGLGRGDKVLADIPIAQKYMGWMKEGRARDVFSELVAGANSGERPEGIAALSANKVRKTMWGEIVDATERHNEPGKFTTLVGWEWSAMNKGANLHRIVLTSAGADKAKQFIPYSSLESWKAEDLWDWMAQTSKDLSIDMISIPHNPNISKGEMFNNVDSDGRPLNAEYARTRMRFEPVVEMTQIKGDSETHPMLSPNDEFADYETYRFLIDTRPDADRIAAVNAGSYTRSALQRGLELEQKLGVNPYKFGVIGSTDAHTGLASAEENNFHGKMALDGTPSGKNAMRVGEKGASGWDMSAQGLAAVWAPENTREAIMAAFQRREVYATTGPRIKLQLFAGWNFRSGDAQAKKFAEIGQRKGVPMGGDLAQAPAKKAPGFIVRAVKDPRSANLDRIQMVKSYLDTDGKAQEKIYNIAVSDGRSLENPEALASTVDIDKATYRNDVGAKELVAFWKDPDFNSDQRAVYYVRVLEISTPRHTTFDKVALGQQVDSEKASIQERAYSSPVWYTP</sequence>